<dbReference type="GO" id="GO:0008276">
    <property type="term" value="F:protein methyltransferase activity"/>
    <property type="evidence" value="ECO:0007669"/>
    <property type="project" value="UniProtKB-ARBA"/>
</dbReference>
<dbReference type="SMART" id="SM00317">
    <property type="entry name" value="SET"/>
    <property type="match status" value="1"/>
</dbReference>
<dbReference type="InterPro" id="IPR002893">
    <property type="entry name" value="Znf_MYND"/>
</dbReference>
<dbReference type="InterPro" id="IPR011990">
    <property type="entry name" value="TPR-like_helical_dom_sf"/>
</dbReference>
<dbReference type="InterPro" id="IPR052097">
    <property type="entry name" value="SET-MYND_domain_protein"/>
</dbReference>
<keyword evidence="6" id="KW-0862">Zinc</keyword>
<feature type="domain" description="SET" evidence="7">
    <location>
        <begin position="166"/>
        <end position="451"/>
    </location>
</feature>
<dbReference type="Gene3D" id="1.25.40.10">
    <property type="entry name" value="Tetratricopeptide repeat domain"/>
    <property type="match status" value="1"/>
</dbReference>
<dbReference type="InterPro" id="IPR046341">
    <property type="entry name" value="SET_dom_sf"/>
</dbReference>
<name>A0AAN9Y6W4_9HEMI</name>
<organism evidence="8 9">
    <name type="scientific">Parthenolecanium corni</name>
    <dbReference type="NCBI Taxonomy" id="536013"/>
    <lineage>
        <taxon>Eukaryota</taxon>
        <taxon>Metazoa</taxon>
        <taxon>Ecdysozoa</taxon>
        <taxon>Arthropoda</taxon>
        <taxon>Hexapoda</taxon>
        <taxon>Insecta</taxon>
        <taxon>Pterygota</taxon>
        <taxon>Neoptera</taxon>
        <taxon>Paraneoptera</taxon>
        <taxon>Hemiptera</taxon>
        <taxon>Sternorrhyncha</taxon>
        <taxon>Coccoidea</taxon>
        <taxon>Coccidae</taxon>
        <taxon>Parthenolecanium</taxon>
    </lineage>
</organism>
<dbReference type="Proteomes" id="UP001367676">
    <property type="component" value="Unassembled WGS sequence"/>
</dbReference>
<dbReference type="PANTHER" id="PTHR46165">
    <property type="entry name" value="SET AND MYND DOMAIN-CONTAINING PROTEIN 4"/>
    <property type="match status" value="1"/>
</dbReference>
<dbReference type="InterPro" id="IPR001214">
    <property type="entry name" value="SET_dom"/>
</dbReference>
<reference evidence="8 9" key="1">
    <citation type="submission" date="2024-03" db="EMBL/GenBank/DDBJ databases">
        <title>Adaptation during the transition from Ophiocordyceps entomopathogen to insect associate is accompanied by gene loss and intensified selection.</title>
        <authorList>
            <person name="Ward C.M."/>
            <person name="Onetto C.A."/>
            <person name="Borneman A.R."/>
        </authorList>
    </citation>
    <scope>NUCLEOTIDE SEQUENCE [LARGE SCALE GENOMIC DNA]</scope>
    <source>
        <strain evidence="8">AWRI1</strain>
        <tissue evidence="8">Single Adult Female</tissue>
    </source>
</reference>
<dbReference type="PANTHER" id="PTHR46165:SF6">
    <property type="entry name" value="SET AND MYND DOMAIN-CONTAINING PROTEIN 4-LIKE PROTEIN"/>
    <property type="match status" value="1"/>
</dbReference>
<keyword evidence="4" id="KW-0479">Metal-binding</keyword>
<accession>A0AAN9Y6W4</accession>
<dbReference type="Gene3D" id="1.10.220.160">
    <property type="match status" value="1"/>
</dbReference>
<dbReference type="AlphaFoldDB" id="A0AAN9Y6W4"/>
<keyword evidence="2" id="KW-0808">Transferase</keyword>
<sequence length="591" mass="69356">MDLTEDRMCLKNKTNALKLYNRSIAVSPANAVDLPIAYANKSAVLLEMKNYEACMNNINLALKHSACPIWLVSALLERKIKCLIHTNRWNENAEKKLFKMIKRLPFLNQEKTVLKMRLNQHLLQLYRTINTNDELSREKVEGFIHCYKKIKRKFNQSDSFILHCSADIEVVQNKIFGRHLIAKNALDTGHLVLKEKAVVSCLYLNQVYDYCSCCLLRTHVLIPCFRCSRALFCSKYCLTKATELYHRVECPLMEYFVQLDAEEQHVQYIIRLLCFLSGQGKKLDELIEMWKEWKDGEKSYPSDTELYTVPSNFQTLFLSFDKYSYMPLQFAHSRIRYTALVRKLKEKTDFFSYSSAASIDHYFEYLVTNLLIDLEAYFKCNSYCVSDTVYTREQVAACDRKNIGLACYRESNFFNHSCVPNAAYSFENGDTIAVYSLRKIRPGEQIFICYVNTFYEADKSKRDLMKNYSFECRCVACLENWPTFDHLQTVYDIRFCECDHRNAFARRMSVSACRFCRFKRDLAISLKNIRDRLGAQVPFHRIVDDLKTMLSHAMNLFQSLEGIEVHLIKEYVQLYRLYCRCIEIPANVSEF</sequence>
<evidence type="ECO:0000256" key="6">
    <source>
        <dbReference type="ARBA" id="ARBA00022833"/>
    </source>
</evidence>
<dbReference type="Gene3D" id="6.10.140.2220">
    <property type="match status" value="1"/>
</dbReference>
<evidence type="ECO:0000256" key="5">
    <source>
        <dbReference type="ARBA" id="ARBA00022771"/>
    </source>
</evidence>
<gene>
    <name evidence="8" type="ORF">V9T40_008225</name>
</gene>
<dbReference type="GO" id="GO:0032259">
    <property type="term" value="P:methylation"/>
    <property type="evidence" value="ECO:0007669"/>
    <property type="project" value="UniProtKB-KW"/>
</dbReference>
<keyword evidence="3" id="KW-0949">S-adenosyl-L-methionine</keyword>
<evidence type="ECO:0000259" key="7">
    <source>
        <dbReference type="PROSITE" id="PS50280"/>
    </source>
</evidence>
<evidence type="ECO:0000313" key="9">
    <source>
        <dbReference type="Proteomes" id="UP001367676"/>
    </source>
</evidence>
<dbReference type="GO" id="GO:0008757">
    <property type="term" value="F:S-adenosylmethionine-dependent methyltransferase activity"/>
    <property type="evidence" value="ECO:0007669"/>
    <property type="project" value="UniProtKB-ARBA"/>
</dbReference>
<dbReference type="PROSITE" id="PS01360">
    <property type="entry name" value="ZF_MYND_1"/>
    <property type="match status" value="1"/>
</dbReference>
<dbReference type="SUPFAM" id="SSF48452">
    <property type="entry name" value="TPR-like"/>
    <property type="match status" value="1"/>
</dbReference>
<dbReference type="GO" id="GO:0008270">
    <property type="term" value="F:zinc ion binding"/>
    <property type="evidence" value="ECO:0007669"/>
    <property type="project" value="UniProtKB-KW"/>
</dbReference>
<protein>
    <recommendedName>
        <fullName evidence="7">SET domain-containing protein</fullName>
    </recommendedName>
</protein>
<dbReference type="EMBL" id="JBBCAQ010000010">
    <property type="protein sequence ID" value="KAK7600784.1"/>
    <property type="molecule type" value="Genomic_DNA"/>
</dbReference>
<keyword evidence="5" id="KW-0863">Zinc-finger</keyword>
<dbReference type="GO" id="GO:0005634">
    <property type="term" value="C:nucleus"/>
    <property type="evidence" value="ECO:0007669"/>
    <property type="project" value="TreeGrafter"/>
</dbReference>
<evidence type="ECO:0000256" key="4">
    <source>
        <dbReference type="ARBA" id="ARBA00022723"/>
    </source>
</evidence>
<dbReference type="GO" id="GO:0005737">
    <property type="term" value="C:cytoplasm"/>
    <property type="evidence" value="ECO:0007669"/>
    <property type="project" value="TreeGrafter"/>
</dbReference>
<dbReference type="SUPFAM" id="SSF144232">
    <property type="entry name" value="HIT/MYND zinc finger-like"/>
    <property type="match status" value="1"/>
</dbReference>
<dbReference type="PROSITE" id="PS50280">
    <property type="entry name" value="SET"/>
    <property type="match status" value="1"/>
</dbReference>
<keyword evidence="9" id="KW-1185">Reference proteome</keyword>
<evidence type="ECO:0000256" key="1">
    <source>
        <dbReference type="ARBA" id="ARBA00022603"/>
    </source>
</evidence>
<dbReference type="SUPFAM" id="SSF82199">
    <property type="entry name" value="SET domain"/>
    <property type="match status" value="1"/>
</dbReference>
<proteinExistence type="predicted"/>
<keyword evidence="1" id="KW-0489">Methyltransferase</keyword>
<evidence type="ECO:0000256" key="3">
    <source>
        <dbReference type="ARBA" id="ARBA00022691"/>
    </source>
</evidence>
<dbReference type="GO" id="GO:0042826">
    <property type="term" value="F:histone deacetylase binding"/>
    <property type="evidence" value="ECO:0007669"/>
    <property type="project" value="TreeGrafter"/>
</dbReference>
<evidence type="ECO:0000313" key="8">
    <source>
        <dbReference type="EMBL" id="KAK7600784.1"/>
    </source>
</evidence>
<dbReference type="GO" id="GO:0008170">
    <property type="term" value="F:N-methyltransferase activity"/>
    <property type="evidence" value="ECO:0007669"/>
    <property type="project" value="UniProtKB-ARBA"/>
</dbReference>
<dbReference type="CDD" id="cd20071">
    <property type="entry name" value="SET_SMYD"/>
    <property type="match status" value="1"/>
</dbReference>
<dbReference type="Gene3D" id="2.170.270.10">
    <property type="entry name" value="SET domain"/>
    <property type="match status" value="1"/>
</dbReference>
<comment type="caution">
    <text evidence="8">The sequence shown here is derived from an EMBL/GenBank/DDBJ whole genome shotgun (WGS) entry which is preliminary data.</text>
</comment>
<evidence type="ECO:0000256" key="2">
    <source>
        <dbReference type="ARBA" id="ARBA00022679"/>
    </source>
</evidence>
<dbReference type="Pfam" id="PF00856">
    <property type="entry name" value="SET"/>
    <property type="match status" value="1"/>
</dbReference>